<evidence type="ECO:0000313" key="2">
    <source>
        <dbReference type="EMBL" id="CAK9206147.1"/>
    </source>
</evidence>
<dbReference type="Proteomes" id="UP001497512">
    <property type="component" value="Chromosome 15"/>
</dbReference>
<evidence type="ECO:0008006" key="4">
    <source>
        <dbReference type="Google" id="ProtNLM"/>
    </source>
</evidence>
<organism evidence="2 3">
    <name type="scientific">Sphagnum troendelagicum</name>
    <dbReference type="NCBI Taxonomy" id="128251"/>
    <lineage>
        <taxon>Eukaryota</taxon>
        <taxon>Viridiplantae</taxon>
        <taxon>Streptophyta</taxon>
        <taxon>Embryophyta</taxon>
        <taxon>Bryophyta</taxon>
        <taxon>Sphagnophytina</taxon>
        <taxon>Sphagnopsida</taxon>
        <taxon>Sphagnales</taxon>
        <taxon>Sphagnaceae</taxon>
        <taxon>Sphagnum</taxon>
    </lineage>
</organism>
<protein>
    <recommendedName>
        <fullName evidence="4">50S ribosomal protein L28, chloroplastic</fullName>
    </recommendedName>
</protein>
<evidence type="ECO:0000313" key="3">
    <source>
        <dbReference type="Proteomes" id="UP001497512"/>
    </source>
</evidence>
<name>A0ABP0TW52_9BRYO</name>
<feature type="compositionally biased region" description="Low complexity" evidence="1">
    <location>
        <begin position="59"/>
        <end position="77"/>
    </location>
</feature>
<gene>
    <name evidence="2" type="ORF">CSSPTR1EN2_LOCUS8203</name>
</gene>
<keyword evidence="3" id="KW-1185">Reference proteome</keyword>
<proteinExistence type="predicted"/>
<reference evidence="2" key="1">
    <citation type="submission" date="2024-02" db="EMBL/GenBank/DDBJ databases">
        <authorList>
            <consortium name="ELIXIR-Norway"/>
            <consortium name="Elixir Norway"/>
        </authorList>
    </citation>
    <scope>NUCLEOTIDE SEQUENCE</scope>
</reference>
<sequence length="96" mass="10386">MTSLPSSLQRSSTLSLSPRVCVGAMEVEMTKGKPAKKRGNSCRSSHLKNAKTPEKKLPTKTLSQIKTKATSAGAKTTQQPLKIRRQVPPQFLKAAP</sequence>
<dbReference type="EMBL" id="OZ019907">
    <property type="protein sequence ID" value="CAK9206147.1"/>
    <property type="molecule type" value="Genomic_DNA"/>
</dbReference>
<evidence type="ECO:0000256" key="1">
    <source>
        <dbReference type="SAM" id="MobiDB-lite"/>
    </source>
</evidence>
<accession>A0ABP0TW52</accession>
<feature type="compositionally biased region" description="Basic residues" evidence="1">
    <location>
        <begin position="33"/>
        <end position="49"/>
    </location>
</feature>
<feature type="region of interest" description="Disordered" evidence="1">
    <location>
        <begin position="31"/>
        <end position="96"/>
    </location>
</feature>